<sequence length="959" mass="110946">METMQHARSRAIVLQDFESLLNDINSRKGKFIGNNYVKCQGGSDNTFDNISFDLSGDQLTDSITTIFSDILLSANNLIQTSQELFESISMYDEVDEGSPVLETIVEFLPFLQKLEQFVYTTSELTKNLLLQIHGFLTFGRNEIKNHRADQLSLTRMWRTLGELLSTFAGFLLKLFYYKIFLVLDALILSHPFLREHWAVLLRSVRLVQFNPAQFDLEGLSTGRLQHLNALIERLDLVLMNGKILTNTCIKLTRFDQLSSDRQFMERFRLAIMQMLTNWEKHINSSENAIPDKKRLICLLALSKLFHHLLPERQKPDKKIISKLLGINKNLISFHLFADLLFIPFDFILKEIPGASKVVERKVSSTIEIAKGCQLNKLLENLYKYVQTFSLNLNDWQKRMQDEENGSTDYLKFCDLFIEGIHMGEKLNRLLKYILNIHLAEQKPISKANVRQIFVLIQFVKTISNTFTSNWNFIIEAINYGCVYLSTSILSILQSIIQSNGESKQPFFANSILNSAISLSQPVGRKALIVAGVSLELADYQKTLRGNDIQIDETLKKLDILCNFGHVLSNSTDLSFLYWHRLSLMQAFCEDLIQEQTIDSSNDDLPRTITDFFSAINECGRLIISVKHCDQQTFFQTFSNELFLIITNNFLSKLCTEIENDLRLSYHQQQSSSFEQLEKLFSSHNPLQQEEKPLNKLLLNLLQIPKIKLGNGIIVVFDYVTNYLSSTFYNFSVIALHDSEAYNRMRILAKHRYGFNLEDYQLPTRCVDQGLDLITLMSEERMSKFLEDYCYDLDEQINTSYKYMRSQFQLLSRCLSDEKLKSTLIREICFYRDSIDQLEQMYPMERAEKMTNSLKRYCHKIGGGPSLNIIERLRLLTSMFAREFRGNNKFAHLRDFFILIPTLMIAQIEYISKCRARLSNKKISLNEDLAVAGSFNEQFIFVEDGFSIGIFLIFSRGSTS</sequence>
<gene>
    <name evidence="1" type="ORF">MENTE1834_LOCUS7174</name>
</gene>
<name>A0ACB0Y4B8_MELEN</name>
<keyword evidence="2" id="KW-1185">Reference proteome</keyword>
<reference evidence="1" key="1">
    <citation type="submission" date="2023-11" db="EMBL/GenBank/DDBJ databases">
        <authorList>
            <person name="Poullet M."/>
        </authorList>
    </citation>
    <scope>NUCLEOTIDE SEQUENCE</scope>
    <source>
        <strain evidence="1">E1834</strain>
    </source>
</reference>
<evidence type="ECO:0000313" key="1">
    <source>
        <dbReference type="EMBL" id="CAK5030301.1"/>
    </source>
</evidence>
<dbReference type="Proteomes" id="UP001497535">
    <property type="component" value="Unassembled WGS sequence"/>
</dbReference>
<evidence type="ECO:0000313" key="2">
    <source>
        <dbReference type="Proteomes" id="UP001497535"/>
    </source>
</evidence>
<dbReference type="EMBL" id="CAVMJV010000005">
    <property type="protein sequence ID" value="CAK5030301.1"/>
    <property type="molecule type" value="Genomic_DNA"/>
</dbReference>
<organism evidence="1 2">
    <name type="scientific">Meloidogyne enterolobii</name>
    <name type="common">Root-knot nematode worm</name>
    <name type="synonym">Meloidogyne mayaguensis</name>
    <dbReference type="NCBI Taxonomy" id="390850"/>
    <lineage>
        <taxon>Eukaryota</taxon>
        <taxon>Metazoa</taxon>
        <taxon>Ecdysozoa</taxon>
        <taxon>Nematoda</taxon>
        <taxon>Chromadorea</taxon>
        <taxon>Rhabditida</taxon>
        <taxon>Tylenchina</taxon>
        <taxon>Tylenchomorpha</taxon>
        <taxon>Tylenchoidea</taxon>
        <taxon>Meloidogynidae</taxon>
        <taxon>Meloidogyninae</taxon>
        <taxon>Meloidogyne</taxon>
    </lineage>
</organism>
<proteinExistence type="predicted"/>
<comment type="caution">
    <text evidence="1">The sequence shown here is derived from an EMBL/GenBank/DDBJ whole genome shotgun (WGS) entry which is preliminary data.</text>
</comment>
<accession>A0ACB0Y4B8</accession>
<protein>
    <submittedName>
        <fullName evidence="1">Uncharacterized protein</fullName>
    </submittedName>
</protein>